<dbReference type="SUPFAM" id="SSF143422">
    <property type="entry name" value="Transposase IS200-like"/>
    <property type="match status" value="1"/>
</dbReference>
<comment type="caution">
    <text evidence="2">The sequence shown here is derived from an EMBL/GenBank/DDBJ whole genome shotgun (WGS) entry which is preliminary data.</text>
</comment>
<name>A0ABU3TUA7_9BACT</name>
<accession>A0ABU3TUA7</accession>
<gene>
    <name evidence="2" type="ORF">PQG45_10300</name>
</gene>
<evidence type="ECO:0000313" key="3">
    <source>
        <dbReference type="Proteomes" id="UP001249959"/>
    </source>
</evidence>
<proteinExistence type="predicted"/>
<reference evidence="2 3" key="1">
    <citation type="submission" date="2023-09" db="EMBL/GenBank/DDBJ databases">
        <title>Aquirufa genomes.</title>
        <authorList>
            <person name="Pitt A."/>
        </authorList>
    </citation>
    <scope>NUCLEOTIDE SEQUENCE [LARGE SCALE GENOMIC DNA]</scope>
    <source>
        <strain evidence="2 3">LEOWEIH-7C</strain>
    </source>
</reference>
<dbReference type="PANTHER" id="PTHR34322">
    <property type="entry name" value="TRANSPOSASE, Y1_TNP DOMAIN-CONTAINING"/>
    <property type="match status" value="1"/>
</dbReference>
<dbReference type="SMART" id="SM01321">
    <property type="entry name" value="Y1_Tnp"/>
    <property type="match status" value="1"/>
</dbReference>
<evidence type="ECO:0000259" key="1">
    <source>
        <dbReference type="SMART" id="SM01321"/>
    </source>
</evidence>
<dbReference type="PANTHER" id="PTHR34322:SF2">
    <property type="entry name" value="TRANSPOSASE IS200-LIKE DOMAIN-CONTAINING PROTEIN"/>
    <property type="match status" value="1"/>
</dbReference>
<dbReference type="InterPro" id="IPR002686">
    <property type="entry name" value="Transposase_17"/>
</dbReference>
<dbReference type="Gene3D" id="3.30.70.1290">
    <property type="entry name" value="Transposase IS200-like"/>
    <property type="match status" value="1"/>
</dbReference>
<feature type="domain" description="Transposase IS200-like" evidence="1">
    <location>
        <begin position="9"/>
        <end position="143"/>
    </location>
</feature>
<keyword evidence="3" id="KW-1185">Reference proteome</keyword>
<protein>
    <recommendedName>
        <fullName evidence="1">Transposase IS200-like domain-containing protein</fullName>
    </recommendedName>
</protein>
<dbReference type="Proteomes" id="UP001249959">
    <property type="component" value="Unassembled WGS sequence"/>
</dbReference>
<sequence>MKNFTEPLIENKVFHIYTRGIDKKPIFLSDKHYRSFLWKYHKKVSPYVDTFAFCLLGNHFHLLIRVKTYQEIDKLTDLKLCPKPKGPIGLFISRVLGDILNSHAQMFNRATDRTGGLFESPFRRKPVDSLIYLTHLIKYIHLNPVKHEIYSNYEFYPYSSYQEYLKFKPRIINKTEGLNFFGNLAIFEKFHETDTSSEEKISKLLIE</sequence>
<dbReference type="InterPro" id="IPR036515">
    <property type="entry name" value="Transposase_17_sf"/>
</dbReference>
<evidence type="ECO:0000313" key="2">
    <source>
        <dbReference type="EMBL" id="MDU0809428.1"/>
    </source>
</evidence>
<organism evidence="2 3">
    <name type="scientific">Aquirufa regiilacus</name>
    <dbReference type="NCBI Taxonomy" id="3024868"/>
    <lineage>
        <taxon>Bacteria</taxon>
        <taxon>Pseudomonadati</taxon>
        <taxon>Bacteroidota</taxon>
        <taxon>Cytophagia</taxon>
        <taxon>Cytophagales</taxon>
        <taxon>Flectobacillaceae</taxon>
        <taxon>Aquirufa</taxon>
    </lineage>
</organism>
<dbReference type="RefSeq" id="WP_315576850.1">
    <property type="nucleotide sequence ID" value="NZ_JARDXH010000005.1"/>
</dbReference>
<dbReference type="EMBL" id="JAVNWW010000005">
    <property type="protein sequence ID" value="MDU0809428.1"/>
    <property type="molecule type" value="Genomic_DNA"/>
</dbReference>